<sequence>MDFLPNASASLLTNRSLTSAPGSGRRVSARTGAGGFFFPSSRLPLCSFVVSLSLCFVYGSGEAFLPSLDLCSRGFLEDVFRFGPGCSHVCGSFSGSNVQGYSLSGGCSDRLSVLRQCFWRIRMRFFRLCHEVTRFQLLGGIVLRACSSSDKSWCTRWSLPRGGLWTAAAAISDLWPLQNYPGVGLSSRLYVGLCGGRLFIHLRVYVLSHPAWVLVAIFMWALGTYKKFEKSQNNASNGAVDAAATARRSEKGKEILVEDDVKKEHGKSQSLSPLFHEISVREVDRRPVVNQLTLEARRGGSNVPGYSLSGGCSDRLSVLRQCFWRVRMRFFLLGHEVAGFQFLGGIVWRACSSSDKSWCRRWSLMGGGLWTAAAAISDLWPLQKFKIC</sequence>
<organism evidence="1">
    <name type="scientific">Brassica cretica</name>
    <name type="common">Mustard</name>
    <dbReference type="NCBI Taxonomy" id="69181"/>
    <lineage>
        <taxon>Eukaryota</taxon>
        <taxon>Viridiplantae</taxon>
        <taxon>Streptophyta</taxon>
        <taxon>Embryophyta</taxon>
        <taxon>Tracheophyta</taxon>
        <taxon>Spermatophyta</taxon>
        <taxon>Magnoliopsida</taxon>
        <taxon>eudicotyledons</taxon>
        <taxon>Gunneridae</taxon>
        <taxon>Pentapetalae</taxon>
        <taxon>rosids</taxon>
        <taxon>malvids</taxon>
        <taxon>Brassicales</taxon>
        <taxon>Brassicaceae</taxon>
        <taxon>Brassiceae</taxon>
        <taxon>Brassica</taxon>
    </lineage>
</organism>
<reference evidence="1" key="1">
    <citation type="submission" date="2019-12" db="EMBL/GenBank/DDBJ databases">
        <title>Genome sequencing and annotation of Brassica cretica.</title>
        <authorList>
            <person name="Studholme D.J."/>
            <person name="Sarris P.F."/>
        </authorList>
    </citation>
    <scope>NUCLEOTIDE SEQUENCE</scope>
    <source>
        <strain evidence="1">PFS-102/07</strain>
        <tissue evidence="1">Leaf</tissue>
    </source>
</reference>
<evidence type="ECO:0000313" key="1">
    <source>
        <dbReference type="EMBL" id="KAF2585489.1"/>
    </source>
</evidence>
<gene>
    <name evidence="1" type="ORF">F2Q70_00036893</name>
</gene>
<accession>A0A8S9JUP3</accession>
<dbReference type="EMBL" id="QGKY02000246">
    <property type="protein sequence ID" value="KAF2585489.1"/>
    <property type="molecule type" value="Genomic_DNA"/>
</dbReference>
<comment type="caution">
    <text evidence="1">The sequence shown here is derived from an EMBL/GenBank/DDBJ whole genome shotgun (WGS) entry which is preliminary data.</text>
</comment>
<proteinExistence type="predicted"/>
<dbReference type="AlphaFoldDB" id="A0A8S9JUP3"/>
<name>A0A8S9JUP3_BRACR</name>
<protein>
    <submittedName>
        <fullName evidence="1">Uncharacterized protein</fullName>
    </submittedName>
</protein>